<reference evidence="2" key="1">
    <citation type="journal article" date="2014" name="Genome Announc.">
        <title>Draft genome sequences of six enterohepatic helicobacter species isolated from humans and one from rhesus macaques.</title>
        <authorList>
            <person name="Shen Z."/>
            <person name="Sheh A."/>
            <person name="Young S.K."/>
            <person name="Abouelliel A."/>
            <person name="Ward D.V."/>
            <person name="Earl A.M."/>
            <person name="Fox J.G."/>
        </authorList>
    </citation>
    <scope>NUCLEOTIDE SEQUENCE [LARGE SCALE GENOMIC DNA]</scope>
    <source>
        <strain evidence="2">CCUG 18818</strain>
    </source>
</reference>
<sequence length="61" mass="7062">MVVYRGGDALSVQVQSVLFSFGIAYAFKRSFYSLCVRIFGNLFRQKIPQTRKSILKFTKFC</sequence>
<protein>
    <submittedName>
        <fullName evidence="1">Uncharacterized protein</fullName>
    </submittedName>
</protein>
<keyword evidence="2" id="KW-1185">Reference proteome</keyword>
<proteinExistence type="predicted"/>
<accession>A0ABN0BAY7</accession>
<evidence type="ECO:0000313" key="2">
    <source>
        <dbReference type="Proteomes" id="UP000005755"/>
    </source>
</evidence>
<dbReference type="Proteomes" id="UP000005755">
    <property type="component" value="Unassembled WGS sequence"/>
</dbReference>
<gene>
    <name evidence="1" type="ORF">HCCG_01150</name>
</gene>
<dbReference type="EMBL" id="DS990392">
    <property type="protein sequence ID" value="EFR46603.1"/>
    <property type="molecule type" value="Genomic_DNA"/>
</dbReference>
<organism evidence="1 2">
    <name type="scientific">Helicobacter cinaedi CCUG 18818 = ATCC BAA-847</name>
    <dbReference type="NCBI Taxonomy" id="537971"/>
    <lineage>
        <taxon>Bacteria</taxon>
        <taxon>Pseudomonadati</taxon>
        <taxon>Campylobacterota</taxon>
        <taxon>Epsilonproteobacteria</taxon>
        <taxon>Campylobacterales</taxon>
        <taxon>Helicobacteraceae</taxon>
        <taxon>Helicobacter</taxon>
    </lineage>
</organism>
<evidence type="ECO:0000313" key="1">
    <source>
        <dbReference type="EMBL" id="EFR46603.1"/>
    </source>
</evidence>
<name>A0ABN0BAY7_9HELI</name>